<dbReference type="Pfam" id="PF03514">
    <property type="entry name" value="GRAS"/>
    <property type="match status" value="1"/>
</dbReference>
<sequence length="487" mass="54776">METIGMNEDVLSLSLSTVSHSTHVERRINNSHLLINSDDNWELKIFRLFEERQRMLNMNMKIEQKSSGLHLIHLLLVAAATLMKENNLNSAIDDVTELYRFVSVTGDSGQRVAAYFADGLSARLLTQKSAFYYTQKSAFYYNMVMNKPTPAEEFMAFTHLNRVSPFYQFAHFTANQAILEAFEGEEETNNWCLHVIDYDVSHGFQWPSLMQSLSEMAANDANHRVVSLCITGLAKSLEELIGTENRLVSFSKIFHNIAFEFHGLLKGSKLKNLERRNNNETLAVNLVFHLSSLNNTSNISETMTVIHSLNPSVVVLVEREGSHHQKTSSSSCRILSNYVDSLHYYAAMFDSLDDCLPLESAERLSIEKNHLGREIKDLIIACDEDDDDEVKCLSKFEVMETWKERMMCHGFEGIVLSSKVTIQAKLLMKMGCHYHPRFEGGDAGGGSGGGGGGGGGGFRVYERDCGMGISLGWQDRFLITASAWRCI</sequence>
<organism evidence="4 5">
    <name type="scientific">Spinacia oleracea</name>
    <name type="common">Spinach</name>
    <dbReference type="NCBI Taxonomy" id="3562"/>
    <lineage>
        <taxon>Eukaryota</taxon>
        <taxon>Viridiplantae</taxon>
        <taxon>Streptophyta</taxon>
        <taxon>Embryophyta</taxon>
        <taxon>Tracheophyta</taxon>
        <taxon>Spermatophyta</taxon>
        <taxon>Magnoliopsida</taxon>
        <taxon>eudicotyledons</taxon>
        <taxon>Gunneridae</taxon>
        <taxon>Pentapetalae</taxon>
        <taxon>Caryophyllales</taxon>
        <taxon>Chenopodiaceae</taxon>
        <taxon>Chenopodioideae</taxon>
        <taxon>Anserineae</taxon>
        <taxon>Spinacia</taxon>
    </lineage>
</organism>
<dbReference type="InterPro" id="IPR005202">
    <property type="entry name" value="TF_GRAS"/>
</dbReference>
<dbReference type="PANTHER" id="PTHR31636">
    <property type="entry name" value="OSJNBA0084A10.13 PROTEIN-RELATED"/>
    <property type="match status" value="1"/>
</dbReference>
<feature type="short sequence motif" description="VHIID" evidence="3">
    <location>
        <begin position="193"/>
        <end position="197"/>
    </location>
</feature>
<evidence type="ECO:0000256" key="3">
    <source>
        <dbReference type="PROSITE-ProRule" id="PRU01191"/>
    </source>
</evidence>
<comment type="caution">
    <text evidence="3">Lacks conserved residue(s) required for the propagation of feature annotation.</text>
</comment>
<gene>
    <name evidence="5" type="primary">LOC110789126</name>
</gene>
<keyword evidence="2" id="KW-0804">Transcription</keyword>
<reference evidence="5" key="2">
    <citation type="submission" date="2025-08" db="UniProtKB">
        <authorList>
            <consortium name="RefSeq"/>
        </authorList>
    </citation>
    <scope>IDENTIFICATION</scope>
    <source>
        <tissue evidence="5">Leaf</tissue>
    </source>
</reference>
<name>A0A9R0JWC9_SPIOL</name>
<dbReference type="KEGG" id="soe:110789126"/>
<evidence type="ECO:0000256" key="1">
    <source>
        <dbReference type="ARBA" id="ARBA00023015"/>
    </source>
</evidence>
<proteinExistence type="inferred from homology"/>
<dbReference type="GO" id="GO:0003700">
    <property type="term" value="F:DNA-binding transcription factor activity"/>
    <property type="evidence" value="ECO:0000318"/>
    <property type="project" value="GO_Central"/>
</dbReference>
<evidence type="ECO:0000256" key="2">
    <source>
        <dbReference type="ARBA" id="ARBA00023163"/>
    </source>
</evidence>
<dbReference type="PROSITE" id="PS50985">
    <property type="entry name" value="GRAS"/>
    <property type="match status" value="1"/>
</dbReference>
<dbReference type="Proteomes" id="UP000813463">
    <property type="component" value="Chromosome 2"/>
</dbReference>
<evidence type="ECO:0000313" key="5">
    <source>
        <dbReference type="RefSeq" id="XP_021849489.1"/>
    </source>
</evidence>
<keyword evidence="1" id="KW-0805">Transcription regulation</keyword>
<dbReference type="GeneID" id="110789126"/>
<protein>
    <submittedName>
        <fullName evidence="5">GRAS family protein RAM1 isoform X1</fullName>
    </submittedName>
</protein>
<reference evidence="4" key="1">
    <citation type="journal article" date="2021" name="Nat. Commun.">
        <title>Genomic analyses provide insights into spinach domestication and the genetic basis of agronomic traits.</title>
        <authorList>
            <person name="Cai X."/>
            <person name="Sun X."/>
            <person name="Xu C."/>
            <person name="Sun H."/>
            <person name="Wang X."/>
            <person name="Ge C."/>
            <person name="Zhang Z."/>
            <person name="Wang Q."/>
            <person name="Fei Z."/>
            <person name="Jiao C."/>
            <person name="Wang Q."/>
        </authorList>
    </citation>
    <scope>NUCLEOTIDE SEQUENCE [LARGE SCALE GENOMIC DNA]</scope>
    <source>
        <strain evidence="4">cv. Varoflay</strain>
    </source>
</reference>
<keyword evidence="4" id="KW-1185">Reference proteome</keyword>
<dbReference type="GO" id="GO:0005634">
    <property type="term" value="C:nucleus"/>
    <property type="evidence" value="ECO:0000318"/>
    <property type="project" value="GO_Central"/>
</dbReference>
<accession>A0A9R0JWC9</accession>
<feature type="region of interest" description="SAW" evidence="3">
    <location>
        <begin position="380"/>
        <end position="485"/>
    </location>
</feature>
<dbReference type="GO" id="GO:0006355">
    <property type="term" value="P:regulation of DNA-templated transcription"/>
    <property type="evidence" value="ECO:0000318"/>
    <property type="project" value="GO_Central"/>
</dbReference>
<dbReference type="GO" id="GO:0043565">
    <property type="term" value="F:sequence-specific DNA binding"/>
    <property type="evidence" value="ECO:0000318"/>
    <property type="project" value="GO_Central"/>
</dbReference>
<dbReference type="OrthoDB" id="1934063at2759"/>
<dbReference type="AlphaFoldDB" id="A0A9R0JWC9"/>
<evidence type="ECO:0000313" key="4">
    <source>
        <dbReference type="Proteomes" id="UP000813463"/>
    </source>
</evidence>
<dbReference type="RefSeq" id="XP_021849489.1">
    <property type="nucleotide sequence ID" value="XM_021993797.2"/>
</dbReference>
<comment type="similarity">
    <text evidence="3">Belongs to the GRAS family.</text>
</comment>